<reference evidence="4 5" key="1">
    <citation type="submission" date="2021-11" db="EMBL/GenBank/DDBJ databases">
        <title>Aliifidinibius sp. nov., a new bacterium isolated from saline soil.</title>
        <authorList>
            <person name="Galisteo C."/>
            <person name="De La Haba R."/>
            <person name="Sanchez-Porro C."/>
            <person name="Ventosa A."/>
        </authorList>
    </citation>
    <scope>NUCLEOTIDE SEQUENCE [LARGE SCALE GENOMIC DNA]</scope>
    <source>
        <strain evidence="4 5">KACC 190600</strain>
    </source>
</reference>
<comment type="caution">
    <text evidence="4">The sequence shown here is derived from an EMBL/GenBank/DDBJ whole genome shotgun (WGS) entry which is preliminary data.</text>
</comment>
<dbReference type="PANTHER" id="PTHR16026:SF0">
    <property type="entry name" value="CARTILAGE ACIDIC PROTEIN 1"/>
    <property type="match status" value="1"/>
</dbReference>
<proteinExistence type="predicted"/>
<dbReference type="InterPro" id="IPR011519">
    <property type="entry name" value="UnbV_ASPIC"/>
</dbReference>
<dbReference type="Proteomes" id="UP001207337">
    <property type="component" value="Unassembled WGS sequence"/>
</dbReference>
<dbReference type="SUPFAM" id="SSF69318">
    <property type="entry name" value="Integrin alpha N-terminal domain"/>
    <property type="match status" value="1"/>
</dbReference>
<dbReference type="Gene3D" id="2.130.10.130">
    <property type="entry name" value="Integrin alpha, N-terminal"/>
    <property type="match status" value="2"/>
</dbReference>
<dbReference type="RefSeq" id="WP_265788661.1">
    <property type="nucleotide sequence ID" value="NZ_BAABRS010000001.1"/>
</dbReference>
<name>A0ABT3PXI8_9BACT</name>
<keyword evidence="2" id="KW-0812">Transmembrane</keyword>
<keyword evidence="2" id="KW-0472">Membrane</keyword>
<evidence type="ECO:0000313" key="5">
    <source>
        <dbReference type="Proteomes" id="UP001207337"/>
    </source>
</evidence>
<sequence length="595" mass="66696">MFSNLSRRKKRILSASVFIALISILAASFIWQKQDTAKYIPGDEVEGRTARLDRKVPEDVPQIRFENVTAQKGIEFKHFYKERGSRITEDMGSGVAWIDFNNDGYEDLFVVNFAGPTDMGHEAFNNSPATPVLYQNNGDGSFTDVTEQAGLKIPVYGIGTAWADYDNDGYIDCLITTYGQNRLFHNNGNGTFTEVTAEAGLAEKEGFWSGAAWADYNSDGFVDLYIGGYIIYFEIPDDEEIRNLQEPPSINPSVFEPASNLLYKNNGDGTFSEVSKEAGVANLEGKSLAVAWVDLTNNNLPDLYIANDVTDNMLYQNLGDGTFINISYQAKVADYRGSMGVAIGDWNGDQDHDLFVTHWVAEENAFYSNMVNTRGTLEFRDEADRFGMGQLSTDYVGWATSFVDINNDGREDLFVVNGHTMQKTENSQDMIPMEDRIFWNRNNEDGFYDISELAGAYFKEEWVGRGGAYGDYNNDGQQDLFIVNHDAPAVLLENQTQTANQWLQLKLEGTESNKSAIGTKIRLTVDDEVQIRQVGMQPSYLSQNTLIQQFGLGRACQADTLFIRWPSGEEQVFTNVKANQRLHIQEGDSALRNLN</sequence>
<keyword evidence="5" id="KW-1185">Reference proteome</keyword>
<organism evidence="4 5">
    <name type="scientific">Fodinibius salicampi</name>
    <dbReference type="NCBI Taxonomy" id="1920655"/>
    <lineage>
        <taxon>Bacteria</taxon>
        <taxon>Pseudomonadati</taxon>
        <taxon>Balneolota</taxon>
        <taxon>Balneolia</taxon>
        <taxon>Balneolales</taxon>
        <taxon>Balneolaceae</taxon>
        <taxon>Fodinibius</taxon>
    </lineage>
</organism>
<evidence type="ECO:0000313" key="4">
    <source>
        <dbReference type="EMBL" id="MCW9712585.1"/>
    </source>
</evidence>
<feature type="transmembrane region" description="Helical" evidence="2">
    <location>
        <begin position="12"/>
        <end position="31"/>
    </location>
</feature>
<evidence type="ECO:0000259" key="3">
    <source>
        <dbReference type="Pfam" id="PF07593"/>
    </source>
</evidence>
<dbReference type="Pfam" id="PF07593">
    <property type="entry name" value="UnbV_ASPIC"/>
    <property type="match status" value="1"/>
</dbReference>
<dbReference type="InterPro" id="IPR027039">
    <property type="entry name" value="Crtac1"/>
</dbReference>
<accession>A0ABT3PXI8</accession>
<evidence type="ECO:0000256" key="2">
    <source>
        <dbReference type="SAM" id="Phobius"/>
    </source>
</evidence>
<evidence type="ECO:0000256" key="1">
    <source>
        <dbReference type="ARBA" id="ARBA00022729"/>
    </source>
</evidence>
<keyword evidence="1" id="KW-0732">Signal</keyword>
<dbReference type="InterPro" id="IPR028994">
    <property type="entry name" value="Integrin_alpha_N"/>
</dbReference>
<dbReference type="Pfam" id="PF13517">
    <property type="entry name" value="FG-GAP_3"/>
    <property type="match status" value="3"/>
</dbReference>
<protein>
    <submittedName>
        <fullName evidence="4">CRTAC1 family protein</fullName>
    </submittedName>
</protein>
<keyword evidence="2" id="KW-1133">Transmembrane helix</keyword>
<dbReference type="InterPro" id="IPR013517">
    <property type="entry name" value="FG-GAP"/>
</dbReference>
<dbReference type="PANTHER" id="PTHR16026">
    <property type="entry name" value="CARTILAGE ACIDIC PROTEIN 1"/>
    <property type="match status" value="1"/>
</dbReference>
<feature type="domain" description="ASPIC/UnbV" evidence="3">
    <location>
        <begin position="516"/>
        <end position="582"/>
    </location>
</feature>
<gene>
    <name evidence="4" type="ORF">LQ318_06690</name>
</gene>
<dbReference type="EMBL" id="JAJNDC010000001">
    <property type="protein sequence ID" value="MCW9712585.1"/>
    <property type="molecule type" value="Genomic_DNA"/>
</dbReference>